<protein>
    <recommendedName>
        <fullName evidence="3">Recombination endonuclease VII</fullName>
    </recommendedName>
</protein>
<accession>A0ABX9WK45</accession>
<proteinExistence type="predicted"/>
<gene>
    <name evidence="1" type="ORF">EFE23_04605</name>
</gene>
<dbReference type="InterPro" id="IPR044925">
    <property type="entry name" value="His-Me_finger_sf"/>
</dbReference>
<name>A0ABX9WK45_9ACTN</name>
<evidence type="ECO:0008006" key="3">
    <source>
        <dbReference type="Google" id="ProtNLM"/>
    </source>
</evidence>
<evidence type="ECO:0000313" key="1">
    <source>
        <dbReference type="EMBL" id="RNM00697.1"/>
    </source>
</evidence>
<dbReference type="Pfam" id="PF02945">
    <property type="entry name" value="Endonuclease_7"/>
    <property type="match status" value="1"/>
</dbReference>
<organism evidence="1 2">
    <name type="scientific">Micromonospora solifontis</name>
    <dbReference type="NCBI Taxonomy" id="2487138"/>
    <lineage>
        <taxon>Bacteria</taxon>
        <taxon>Bacillati</taxon>
        <taxon>Actinomycetota</taxon>
        <taxon>Actinomycetes</taxon>
        <taxon>Micromonosporales</taxon>
        <taxon>Micromonosporaceae</taxon>
        <taxon>Micromonospora</taxon>
    </lineage>
</organism>
<keyword evidence="2" id="KW-1185">Reference proteome</keyword>
<dbReference type="InterPro" id="IPR038563">
    <property type="entry name" value="Endonuclease_7_sf"/>
</dbReference>
<dbReference type="InterPro" id="IPR004211">
    <property type="entry name" value="Endonuclease_7"/>
</dbReference>
<dbReference type="RefSeq" id="WP_123239627.1">
    <property type="nucleotide sequence ID" value="NZ_JAAHBY010000008.1"/>
</dbReference>
<sequence length="167" mass="18863">MSKVCVRCDKTRPLDSFLKRGRELRSCAPCREYARANNHKHRRGNPGKVRTDNLWSLYRIRPEEYDARREAQGSRCAICGIHESEIKVGSRGRPRLDGTPNAEPFRLVVDRCDDSKRVRGLLCGPCDAGLGGFRDSPELLMAAARYLLNREGAPLMLEPSPALEARR</sequence>
<comment type="caution">
    <text evidence="1">The sequence shown here is derived from an EMBL/GenBank/DDBJ whole genome shotgun (WGS) entry which is preliminary data.</text>
</comment>
<dbReference type="Gene3D" id="3.40.1800.10">
    <property type="entry name" value="His-Me finger endonucleases"/>
    <property type="match status" value="1"/>
</dbReference>
<dbReference type="Proteomes" id="UP000280698">
    <property type="component" value="Unassembled WGS sequence"/>
</dbReference>
<reference evidence="1 2" key="1">
    <citation type="submission" date="2018-11" db="EMBL/GenBank/DDBJ databases">
        <title>Micromonospora sp. PPF5-17, a new actinomycetes isolated from a hot spring soil.</title>
        <authorList>
            <person name="Thawai C."/>
        </authorList>
    </citation>
    <scope>NUCLEOTIDE SEQUENCE [LARGE SCALE GENOMIC DNA]</scope>
    <source>
        <strain evidence="1 2">PPF5-17</strain>
    </source>
</reference>
<dbReference type="SUPFAM" id="SSF54060">
    <property type="entry name" value="His-Me finger endonucleases"/>
    <property type="match status" value="1"/>
</dbReference>
<dbReference type="EMBL" id="RJLN01000008">
    <property type="protein sequence ID" value="RNM00697.1"/>
    <property type="molecule type" value="Genomic_DNA"/>
</dbReference>
<evidence type="ECO:0000313" key="2">
    <source>
        <dbReference type="Proteomes" id="UP000280698"/>
    </source>
</evidence>